<keyword evidence="4" id="KW-1003">Cell membrane</keyword>
<protein>
    <submittedName>
        <fullName evidence="9">AI-2E family transporter</fullName>
    </submittedName>
</protein>
<feature type="transmembrane region" description="Helical" evidence="8">
    <location>
        <begin position="172"/>
        <end position="202"/>
    </location>
</feature>
<evidence type="ECO:0000256" key="3">
    <source>
        <dbReference type="ARBA" id="ARBA00022448"/>
    </source>
</evidence>
<feature type="transmembrane region" description="Helical" evidence="8">
    <location>
        <begin position="9"/>
        <end position="27"/>
    </location>
</feature>
<dbReference type="PANTHER" id="PTHR21716:SF53">
    <property type="entry name" value="PERMEASE PERM-RELATED"/>
    <property type="match status" value="1"/>
</dbReference>
<feature type="transmembrane region" description="Helical" evidence="8">
    <location>
        <begin position="233"/>
        <end position="255"/>
    </location>
</feature>
<keyword evidence="7 8" id="KW-0472">Membrane</keyword>
<evidence type="ECO:0000256" key="7">
    <source>
        <dbReference type="ARBA" id="ARBA00023136"/>
    </source>
</evidence>
<evidence type="ECO:0000256" key="6">
    <source>
        <dbReference type="ARBA" id="ARBA00022989"/>
    </source>
</evidence>
<dbReference type="PANTHER" id="PTHR21716">
    <property type="entry name" value="TRANSMEMBRANE PROTEIN"/>
    <property type="match status" value="1"/>
</dbReference>
<keyword evidence="3" id="KW-0813">Transport</keyword>
<evidence type="ECO:0000256" key="2">
    <source>
        <dbReference type="ARBA" id="ARBA00009773"/>
    </source>
</evidence>
<name>A0A395W8M0_9FIRM</name>
<dbReference type="InterPro" id="IPR002549">
    <property type="entry name" value="AI-2E-like"/>
</dbReference>
<dbReference type="AlphaFoldDB" id="A0A395W8M0"/>
<organism evidence="9 10">
    <name type="scientific">Holdemanella biformis</name>
    <dbReference type="NCBI Taxonomy" id="1735"/>
    <lineage>
        <taxon>Bacteria</taxon>
        <taxon>Bacillati</taxon>
        <taxon>Bacillota</taxon>
        <taxon>Erysipelotrichia</taxon>
        <taxon>Erysipelotrichales</taxon>
        <taxon>Erysipelotrichaceae</taxon>
        <taxon>Holdemanella</taxon>
    </lineage>
</organism>
<dbReference type="GO" id="GO:0055085">
    <property type="term" value="P:transmembrane transport"/>
    <property type="evidence" value="ECO:0007669"/>
    <property type="project" value="TreeGrafter"/>
</dbReference>
<feature type="transmembrane region" description="Helical" evidence="8">
    <location>
        <begin position="305"/>
        <end position="324"/>
    </location>
</feature>
<comment type="subcellular location">
    <subcellularLocation>
        <location evidence="1">Cell membrane</location>
        <topology evidence="1">Multi-pass membrane protein</topology>
    </subcellularLocation>
</comment>
<feature type="transmembrane region" description="Helical" evidence="8">
    <location>
        <begin position="336"/>
        <end position="369"/>
    </location>
</feature>
<dbReference type="GeneID" id="66580591"/>
<dbReference type="Proteomes" id="UP000265489">
    <property type="component" value="Unassembled WGS sequence"/>
</dbReference>
<evidence type="ECO:0000313" key="10">
    <source>
        <dbReference type="Proteomes" id="UP000265489"/>
    </source>
</evidence>
<dbReference type="RefSeq" id="WP_118325539.1">
    <property type="nucleotide sequence ID" value="NZ_CATXNH010000088.1"/>
</dbReference>
<comment type="caution">
    <text evidence="9">The sequence shown here is derived from an EMBL/GenBank/DDBJ whole genome shotgun (WGS) entry which is preliminary data.</text>
</comment>
<evidence type="ECO:0000256" key="8">
    <source>
        <dbReference type="SAM" id="Phobius"/>
    </source>
</evidence>
<feature type="transmembrane region" description="Helical" evidence="8">
    <location>
        <begin position="267"/>
        <end position="298"/>
    </location>
</feature>
<gene>
    <name evidence="9" type="ORF">DWW32_08975</name>
</gene>
<dbReference type="EMBL" id="QRYQ01000018">
    <property type="protein sequence ID" value="RGU90321.1"/>
    <property type="molecule type" value="Genomic_DNA"/>
</dbReference>
<accession>A0A395W8M0</accession>
<evidence type="ECO:0000313" key="9">
    <source>
        <dbReference type="EMBL" id="RGU90321.1"/>
    </source>
</evidence>
<evidence type="ECO:0000256" key="1">
    <source>
        <dbReference type="ARBA" id="ARBA00004651"/>
    </source>
</evidence>
<reference evidence="9 10" key="1">
    <citation type="submission" date="2018-08" db="EMBL/GenBank/DDBJ databases">
        <title>A genome reference for cultivated species of the human gut microbiota.</title>
        <authorList>
            <person name="Zou Y."/>
            <person name="Xue W."/>
            <person name="Luo G."/>
        </authorList>
    </citation>
    <scope>NUCLEOTIDE SEQUENCE [LARGE SCALE GENOMIC DNA]</scope>
    <source>
        <strain evidence="9 10">AF15-20</strain>
    </source>
</reference>
<feature type="transmembrane region" description="Helical" evidence="8">
    <location>
        <begin position="79"/>
        <end position="106"/>
    </location>
</feature>
<evidence type="ECO:0000256" key="5">
    <source>
        <dbReference type="ARBA" id="ARBA00022692"/>
    </source>
</evidence>
<feature type="transmembrane region" description="Helical" evidence="8">
    <location>
        <begin position="33"/>
        <end position="58"/>
    </location>
</feature>
<keyword evidence="6 8" id="KW-1133">Transmembrane helix</keyword>
<sequence>MDLHEKEKMYQRLIIFTLLIGMVIYYFEKIFCFLGWIGQMCLPFLLGAGLAFVFNIISNNLMRYSIKWFDIKDTKIKRIISNVLSVLIVFAVFVAFVGIVIPRILFSIQLLLTNFPQMIYELYIWLLDVTKNIDVIHDSLKNLDINAFSTFAIDNVSKKISSWLVSGGANDIFGSIFTILSTTFSWFAQAFITIVFSFLLLFNKEQVVHETKSLLKAYLPEKNYDRVRHVLKLIVRIFTSYVGGTCLECLILASLVTAGSLILKIPYAFLVGLVVGIGALVPMFGALVAAILCAFFIAMTSPVQGLTFIIMFICIQQVEGNFIYPHVVGKSVGFPPMYIIVAITIGANVAGIIGIIIFIPICSCIYQLVSEDVLSRLQKVKEVTD</sequence>
<proteinExistence type="inferred from homology"/>
<comment type="similarity">
    <text evidence="2">Belongs to the autoinducer-2 exporter (AI-2E) (TC 2.A.86) family.</text>
</comment>
<dbReference type="Pfam" id="PF01594">
    <property type="entry name" value="AI-2E_transport"/>
    <property type="match status" value="1"/>
</dbReference>
<evidence type="ECO:0000256" key="4">
    <source>
        <dbReference type="ARBA" id="ARBA00022475"/>
    </source>
</evidence>
<keyword evidence="5 8" id="KW-0812">Transmembrane</keyword>
<dbReference type="GO" id="GO:0005886">
    <property type="term" value="C:plasma membrane"/>
    <property type="evidence" value="ECO:0007669"/>
    <property type="project" value="UniProtKB-SubCell"/>
</dbReference>